<keyword evidence="5" id="KW-1185">Reference proteome</keyword>
<dbReference type="InterPro" id="IPR017923">
    <property type="entry name" value="TFIIS_N"/>
</dbReference>
<protein>
    <recommendedName>
        <fullName evidence="3">TFIIS N-terminal domain-containing protein</fullName>
    </recommendedName>
</protein>
<evidence type="ECO:0000256" key="1">
    <source>
        <dbReference type="SAM" id="MobiDB-lite"/>
    </source>
</evidence>
<dbReference type="Proteomes" id="UP001472677">
    <property type="component" value="Unassembled WGS sequence"/>
</dbReference>
<feature type="transmembrane region" description="Helical" evidence="2">
    <location>
        <begin position="51"/>
        <end position="70"/>
    </location>
</feature>
<evidence type="ECO:0000313" key="5">
    <source>
        <dbReference type="Proteomes" id="UP001472677"/>
    </source>
</evidence>
<dbReference type="InterPro" id="IPR035441">
    <property type="entry name" value="TFIIS/LEDGF_dom_sf"/>
</dbReference>
<keyword evidence="2" id="KW-1133">Transmembrane helix</keyword>
<reference evidence="4 5" key="1">
    <citation type="journal article" date="2024" name="G3 (Bethesda)">
        <title>Genome assembly of Hibiscus sabdariffa L. provides insights into metabolisms of medicinal natural products.</title>
        <authorList>
            <person name="Kim T."/>
        </authorList>
    </citation>
    <scope>NUCLEOTIDE SEQUENCE [LARGE SCALE GENOMIC DNA]</scope>
    <source>
        <strain evidence="4">TK-2024</strain>
        <tissue evidence="4">Old leaves</tissue>
    </source>
</reference>
<dbReference type="PANTHER" id="PTHR46548:SF1">
    <property type="entry name" value="BAH AND TFIIS DOMAIN-CONTAINING PROTEIN-RELATED"/>
    <property type="match status" value="1"/>
</dbReference>
<keyword evidence="2" id="KW-0812">Transmembrane</keyword>
<proteinExistence type="predicted"/>
<dbReference type="PANTHER" id="PTHR46548">
    <property type="entry name" value="BAH AND TFIIS DOMAIN-CONTAINING PROTEIN-RELATED"/>
    <property type="match status" value="1"/>
</dbReference>
<accession>A0ABR2ATI8</accession>
<organism evidence="4 5">
    <name type="scientific">Hibiscus sabdariffa</name>
    <name type="common">roselle</name>
    <dbReference type="NCBI Taxonomy" id="183260"/>
    <lineage>
        <taxon>Eukaryota</taxon>
        <taxon>Viridiplantae</taxon>
        <taxon>Streptophyta</taxon>
        <taxon>Embryophyta</taxon>
        <taxon>Tracheophyta</taxon>
        <taxon>Spermatophyta</taxon>
        <taxon>Magnoliopsida</taxon>
        <taxon>eudicotyledons</taxon>
        <taxon>Gunneridae</taxon>
        <taxon>Pentapetalae</taxon>
        <taxon>rosids</taxon>
        <taxon>malvids</taxon>
        <taxon>Malvales</taxon>
        <taxon>Malvaceae</taxon>
        <taxon>Malvoideae</taxon>
        <taxon>Hibiscus</taxon>
    </lineage>
</organism>
<dbReference type="Pfam" id="PF08711">
    <property type="entry name" value="Med26"/>
    <property type="match status" value="1"/>
</dbReference>
<feature type="region of interest" description="Disordered" evidence="1">
    <location>
        <begin position="154"/>
        <end position="201"/>
    </location>
</feature>
<evidence type="ECO:0000256" key="2">
    <source>
        <dbReference type="SAM" id="Phobius"/>
    </source>
</evidence>
<sequence>MRLYASTYVNPFIPPNKALDKISCNYALVVYRHSLAIIVMAPFDREMRPKMTLSIFIKILLLGAMMMTLVKGPKLFSTKGSIHHEAVAKNGTDLHGLIKGEEVHKGRIGYNRCSKDDRSVDRCKSVNHLRSHKNKEIQKKARNLVDTWKKQVEDEMDAKSGSSHAVPWSARPRLFESSHSGSKHCASPEVAMKSSVTNLSA</sequence>
<gene>
    <name evidence="4" type="ORF">V6N12_066033</name>
</gene>
<name>A0ABR2ATI8_9ROSI</name>
<feature type="domain" description="TFIIS N-terminal" evidence="3">
    <location>
        <begin position="124"/>
        <end position="152"/>
    </location>
</feature>
<evidence type="ECO:0000259" key="3">
    <source>
        <dbReference type="Pfam" id="PF08711"/>
    </source>
</evidence>
<dbReference type="SUPFAM" id="SSF47676">
    <property type="entry name" value="Conserved domain common to transcription factors TFIIS, elongin A, CRSP70"/>
    <property type="match status" value="1"/>
</dbReference>
<dbReference type="Gene3D" id="1.20.930.10">
    <property type="entry name" value="Conserved domain common to transcription factors TFIIS, elongin A, CRSP70"/>
    <property type="match status" value="1"/>
</dbReference>
<evidence type="ECO:0000313" key="4">
    <source>
        <dbReference type="EMBL" id="KAK8497184.1"/>
    </source>
</evidence>
<dbReference type="EMBL" id="JBBPBM010000327">
    <property type="protein sequence ID" value="KAK8497184.1"/>
    <property type="molecule type" value="Genomic_DNA"/>
</dbReference>
<keyword evidence="2" id="KW-0472">Membrane</keyword>
<comment type="caution">
    <text evidence="4">The sequence shown here is derived from an EMBL/GenBank/DDBJ whole genome shotgun (WGS) entry which is preliminary data.</text>
</comment>